<gene>
    <name evidence="2" type="ORF">H3Z74_13295</name>
</gene>
<dbReference type="AlphaFoldDB" id="A0A7H0LDM9"/>
<sequence length="137" mass="14326">MNAIPAPAPRSFGRSFLAIFAGLALSVLLALVIDMILHALQVFPPWDQPMTETGDAALAFSYRAAIAIGSGYLTARLAPSAPMRHAIILGGIGMALATLGLVGAMTMEMGPLWYPAALVITALPLAWIGGVLARRRS</sequence>
<dbReference type="Proteomes" id="UP000516148">
    <property type="component" value="Chromosome"/>
</dbReference>
<protein>
    <submittedName>
        <fullName evidence="2">Uncharacterized protein</fullName>
    </submittedName>
</protein>
<dbReference type="EMBL" id="CP061038">
    <property type="protein sequence ID" value="QNQ07782.1"/>
    <property type="molecule type" value="Genomic_DNA"/>
</dbReference>
<dbReference type="KEGG" id="spap:H3Z74_13295"/>
<accession>A0A7H0LDM9</accession>
<evidence type="ECO:0000256" key="1">
    <source>
        <dbReference type="SAM" id="Phobius"/>
    </source>
</evidence>
<keyword evidence="1" id="KW-1133">Transmembrane helix</keyword>
<organism evidence="2 3">
    <name type="scientific">Sphingomonas alpina</name>
    <dbReference type="NCBI Taxonomy" id="653931"/>
    <lineage>
        <taxon>Bacteria</taxon>
        <taxon>Pseudomonadati</taxon>
        <taxon>Pseudomonadota</taxon>
        <taxon>Alphaproteobacteria</taxon>
        <taxon>Sphingomonadales</taxon>
        <taxon>Sphingomonadaceae</taxon>
        <taxon>Sphingomonas</taxon>
    </lineage>
</organism>
<feature type="transmembrane region" description="Helical" evidence="1">
    <location>
        <begin position="112"/>
        <end position="133"/>
    </location>
</feature>
<feature type="transmembrane region" description="Helical" evidence="1">
    <location>
        <begin position="57"/>
        <end position="75"/>
    </location>
</feature>
<keyword evidence="1" id="KW-0812">Transmembrane</keyword>
<name>A0A7H0LDM9_9SPHN</name>
<keyword evidence="3" id="KW-1185">Reference proteome</keyword>
<feature type="transmembrane region" description="Helical" evidence="1">
    <location>
        <begin position="12"/>
        <end position="37"/>
    </location>
</feature>
<feature type="transmembrane region" description="Helical" evidence="1">
    <location>
        <begin position="87"/>
        <end position="106"/>
    </location>
</feature>
<keyword evidence="1" id="KW-0472">Membrane</keyword>
<evidence type="ECO:0000313" key="3">
    <source>
        <dbReference type="Proteomes" id="UP000516148"/>
    </source>
</evidence>
<proteinExistence type="predicted"/>
<reference evidence="2 3" key="1">
    <citation type="submission" date="2020-09" db="EMBL/GenBank/DDBJ databases">
        <title>Sphingomonas sp., a new species isolated from pork steak.</title>
        <authorList>
            <person name="Heidler von Heilborn D."/>
        </authorList>
    </citation>
    <scope>NUCLEOTIDE SEQUENCE [LARGE SCALE GENOMIC DNA]</scope>
    <source>
        <strain evidence="3">S8-3T</strain>
    </source>
</reference>
<dbReference type="RefSeq" id="WP_187760129.1">
    <property type="nucleotide sequence ID" value="NZ_CP061038.1"/>
</dbReference>
<evidence type="ECO:0000313" key="2">
    <source>
        <dbReference type="EMBL" id="QNQ07782.1"/>
    </source>
</evidence>